<organism evidence="9">
    <name type="scientific">Tetrahymena thermophila</name>
    <dbReference type="NCBI Taxonomy" id="5911"/>
    <lineage>
        <taxon>Eukaryota</taxon>
        <taxon>Sar</taxon>
        <taxon>Alveolata</taxon>
        <taxon>Ciliophora</taxon>
        <taxon>Intramacronucleata</taxon>
        <taxon>Oligohymenophorea</taxon>
        <taxon>Hymenostomatida</taxon>
        <taxon>Tetrahymenina</taxon>
        <taxon>Tetrahymenidae</taxon>
        <taxon>Tetrahymena</taxon>
    </lineage>
</organism>
<proteinExistence type="inferred from homology"/>
<dbReference type="Gene3D" id="1.10.630.10">
    <property type="entry name" value="Cytochrome P450"/>
    <property type="match status" value="1"/>
</dbReference>
<dbReference type="SUPFAM" id="SSF48264">
    <property type="entry name" value="Cytochrome P450"/>
    <property type="match status" value="1"/>
</dbReference>
<dbReference type="InterPro" id="IPR017972">
    <property type="entry name" value="Cyt_P450_CS"/>
</dbReference>
<dbReference type="GO" id="GO:0005506">
    <property type="term" value="F:iron ion binding"/>
    <property type="evidence" value="ECO:0007669"/>
    <property type="project" value="InterPro"/>
</dbReference>
<dbReference type="PRINTS" id="PR00385">
    <property type="entry name" value="P450"/>
</dbReference>
<dbReference type="Pfam" id="PF00067">
    <property type="entry name" value="p450"/>
    <property type="match status" value="1"/>
</dbReference>
<dbReference type="GO" id="GO:0016705">
    <property type="term" value="F:oxidoreductase activity, acting on paired donors, with incorporation or reduction of molecular oxygen"/>
    <property type="evidence" value="ECO:0007669"/>
    <property type="project" value="InterPro"/>
</dbReference>
<feature type="binding site" description="axial binding residue" evidence="7">
    <location>
        <position position="474"/>
    </location>
    <ligand>
        <name>heme</name>
        <dbReference type="ChEBI" id="CHEBI:30413"/>
    </ligand>
    <ligandPart>
        <name>Fe</name>
        <dbReference type="ChEBI" id="CHEBI:18248"/>
    </ligandPart>
</feature>
<dbReference type="PRINTS" id="PR00463">
    <property type="entry name" value="EP450I"/>
</dbReference>
<evidence type="ECO:0000256" key="2">
    <source>
        <dbReference type="ARBA" id="ARBA00022617"/>
    </source>
</evidence>
<evidence type="ECO:0000313" key="9">
    <source>
        <dbReference type="EMBL" id="ABY59983.1"/>
    </source>
</evidence>
<dbReference type="PANTHER" id="PTHR24291:SF50">
    <property type="entry name" value="BIFUNCTIONAL ALBAFLAVENONE MONOOXYGENASE_TERPENE SYNTHASE"/>
    <property type="match status" value="1"/>
</dbReference>
<dbReference type="CDD" id="cd20621">
    <property type="entry name" value="CYP5011A1-like"/>
    <property type="match status" value="1"/>
</dbReference>
<protein>
    <submittedName>
        <fullName evidence="9">Cytochrome P450 monooxygenase CYP5011A1</fullName>
    </submittedName>
</protein>
<dbReference type="InterPro" id="IPR050196">
    <property type="entry name" value="Cytochrome_P450_Monoox"/>
</dbReference>
<reference evidence="9" key="1">
    <citation type="journal article" date="2009" name="BMC Genomics">
        <title>Genome-wide identification and characterization of cytochrome P450 monooxygenase genes in the ciliate Tetrahymena thermophila.</title>
        <authorList>
            <person name="Fu C."/>
            <person name="Xiong J."/>
            <person name="Miao W."/>
        </authorList>
    </citation>
    <scope>NUCLEOTIDE SEQUENCE</scope>
    <source>
        <strain evidence="9">SB210</strain>
    </source>
</reference>
<keyword evidence="6 8" id="KW-0503">Monooxygenase</keyword>
<evidence type="ECO:0000256" key="1">
    <source>
        <dbReference type="ARBA" id="ARBA00010617"/>
    </source>
</evidence>
<keyword evidence="4 8" id="KW-0560">Oxidoreductase</keyword>
<accession>B0FSU0</accession>
<evidence type="ECO:0000256" key="6">
    <source>
        <dbReference type="ARBA" id="ARBA00023033"/>
    </source>
</evidence>
<comment type="cofactor">
    <cofactor evidence="7">
        <name>heme</name>
        <dbReference type="ChEBI" id="CHEBI:30413"/>
    </cofactor>
</comment>
<gene>
    <name evidence="9" type="primary">CYP</name>
</gene>
<dbReference type="InterPro" id="IPR036396">
    <property type="entry name" value="Cyt_P450_sf"/>
</dbReference>
<dbReference type="GO" id="GO:0020037">
    <property type="term" value="F:heme binding"/>
    <property type="evidence" value="ECO:0007669"/>
    <property type="project" value="InterPro"/>
</dbReference>
<sequence length="531" mass="62633">MIFVAIKILFFLILCLSFFKMVIYPVANLIRYRIQGVSIIKYYPISGLWGILQKDFKKYGDSLRFFKQVGIEHPDAKSLAINIGGNIALYLIDPEMIKEFYSLNCYQKSPFIVKMFSRVLGNGFLFDEISHNRKRNIFSKLFHFDNLKQVVPKIEQITQNWVIQKCPLVKKTVQRIDMIDLSQHISGDIITQQFFGINMNNQRYKEKTIPQNLYHLNTATCNQMRTIRYILTGTYTFDKGWCRFDRVVNEDIKNIKQILIDALYSRINKQSQQQKQSQSQEDFQVDTENSIIDQIIKNGYILDKKSSDMSKQEKEELTKSNKILPEELLEEYLTFYLAGMETTGHTVGFCFYFYCKYPHIGEKLRKEINQHFSHDQPITYEKISQLNYLDCFIKEIFRFYGPTSTLMYRIATQDHKIKDIEIKKGSMVNLAILTNFYNSKIFKNPEEFNPDRWLEKNQINSYAYLPFSAGRRNCIGQHLGLLTIKIVFSVILRDFEVTLTNPDYQMDRLQKFVHGPSSPIYCNFERLKQKN</sequence>
<keyword evidence="5 7" id="KW-0408">Iron</keyword>
<evidence type="ECO:0000256" key="3">
    <source>
        <dbReference type="ARBA" id="ARBA00022723"/>
    </source>
</evidence>
<keyword evidence="2 7" id="KW-0349">Heme</keyword>
<dbReference type="EMBL" id="EU349052">
    <property type="protein sequence ID" value="ABY59983.1"/>
    <property type="molecule type" value="Genomic_DNA"/>
</dbReference>
<comment type="similarity">
    <text evidence="1 8">Belongs to the cytochrome P450 family.</text>
</comment>
<dbReference type="PANTHER" id="PTHR24291">
    <property type="entry name" value="CYTOCHROME P450 FAMILY 4"/>
    <property type="match status" value="1"/>
</dbReference>
<evidence type="ECO:0000256" key="5">
    <source>
        <dbReference type="ARBA" id="ARBA00023004"/>
    </source>
</evidence>
<dbReference type="PROSITE" id="PS00086">
    <property type="entry name" value="CYTOCHROME_P450"/>
    <property type="match status" value="1"/>
</dbReference>
<dbReference type="GO" id="GO:0004497">
    <property type="term" value="F:monooxygenase activity"/>
    <property type="evidence" value="ECO:0007669"/>
    <property type="project" value="UniProtKB-KW"/>
</dbReference>
<keyword evidence="3 7" id="KW-0479">Metal-binding</keyword>
<name>B0FSU0_TETTH</name>
<dbReference type="AlphaFoldDB" id="B0FSU0"/>
<evidence type="ECO:0000256" key="4">
    <source>
        <dbReference type="ARBA" id="ARBA00023002"/>
    </source>
</evidence>
<evidence type="ECO:0000256" key="8">
    <source>
        <dbReference type="RuleBase" id="RU000461"/>
    </source>
</evidence>
<dbReference type="InterPro" id="IPR002401">
    <property type="entry name" value="Cyt_P450_E_grp-I"/>
</dbReference>
<evidence type="ECO:0000256" key="7">
    <source>
        <dbReference type="PIRSR" id="PIRSR602401-1"/>
    </source>
</evidence>
<dbReference type="InterPro" id="IPR001128">
    <property type="entry name" value="Cyt_P450"/>
</dbReference>